<organism evidence="9 10">
    <name type="scientific">Fragilariopsis cylindrus CCMP1102</name>
    <dbReference type="NCBI Taxonomy" id="635003"/>
    <lineage>
        <taxon>Eukaryota</taxon>
        <taxon>Sar</taxon>
        <taxon>Stramenopiles</taxon>
        <taxon>Ochrophyta</taxon>
        <taxon>Bacillariophyta</taxon>
        <taxon>Bacillariophyceae</taxon>
        <taxon>Bacillariophycidae</taxon>
        <taxon>Bacillariales</taxon>
        <taxon>Bacillariaceae</taxon>
        <taxon>Fragilariopsis</taxon>
    </lineage>
</organism>
<dbReference type="GO" id="GO:0005975">
    <property type="term" value="P:carbohydrate metabolic process"/>
    <property type="evidence" value="ECO:0007669"/>
    <property type="project" value="InterPro"/>
</dbReference>
<dbReference type="GO" id="GO:0006048">
    <property type="term" value="P:UDP-N-acetylglucosamine biosynthetic process"/>
    <property type="evidence" value="ECO:0007669"/>
    <property type="project" value="TreeGrafter"/>
</dbReference>
<gene>
    <name evidence="9" type="primary">PAGM1</name>
    <name evidence="9" type="ORF">FRACYDRAFT_223740</name>
</gene>
<dbReference type="InterPro" id="IPR005843">
    <property type="entry name" value="A-D-PHexomutase_C"/>
</dbReference>
<evidence type="ECO:0000259" key="6">
    <source>
        <dbReference type="Pfam" id="PF00408"/>
    </source>
</evidence>
<dbReference type="InterPro" id="IPR036900">
    <property type="entry name" value="A-D-PHexomutase_C_sf"/>
</dbReference>
<feature type="domain" description="Alpha-D-phosphohexomutase C-terminal" evidence="6">
    <location>
        <begin position="639"/>
        <end position="670"/>
    </location>
</feature>
<dbReference type="Proteomes" id="UP000095751">
    <property type="component" value="Unassembled WGS sequence"/>
</dbReference>
<evidence type="ECO:0000256" key="2">
    <source>
        <dbReference type="ARBA" id="ARBA00010231"/>
    </source>
</evidence>
<sequence>MATGLTTMKTTTDVDVESIIELLFQQQPLSSSNGLSYYNYGTAGFRFKANVMDGLMVRVGILSIILLLKQAEEVVSPTSTTASTTTSIITTLSTGIMITASHNDESYNGVKLANPDGSMLVPIQEEFLTKWVNESNSEEWKQLLINEKLVFKLKNRILQSSSLSLSLSLHIGRDTRSHSFHLSNLLCLGAQTFIDYLLLSQSSQSSSQSKSNKVNIIICDHEVLTTPMLHHIVLHSNPTLYLPSYITPKPTRKGYIETYATAYIDLCVDLCVAANANADVNNANVNANVNTNQQQTVLRIDSACGVGYDAVKELENAILNTNTSLALITTLNAQNGPQDGPLNDSCGSDHVKTLFLPPTWWKQMNKDNNDNDNQNDNGNYSFPYCCSIDGDADRIVFFGQQSKNELSEFLDGDKIAILIAHVLQEKLSKTKTNSNNSNNSIAIAIPTMGIIQTAYANGAATNYVRDVLQLPVIITKTGVKHLHHAAVENFDIGIYFEANGHGTVVFSKQYEQFAIRQQQQQQLKDSFYIGLHRLINPAVGDALCDMLLVDYLLRSLGTNDNGAAAAAGSSSSSSSSSSSWTLQDWNTKLYQDLPNRMLKVKVKDRTIIKCNSNESICLQPLTVQPLLENAMNVATNGIENGRCFIRPSGTEDIVRVYAEAKTRTDADKLALIASQIVYDECNGIGERP</sequence>
<dbReference type="SUPFAM" id="SSF55957">
    <property type="entry name" value="Phosphoglucomutase, C-terminal domain"/>
    <property type="match status" value="1"/>
</dbReference>
<dbReference type="GO" id="GO:0046872">
    <property type="term" value="F:metal ion binding"/>
    <property type="evidence" value="ECO:0007669"/>
    <property type="project" value="UniProtKB-KW"/>
</dbReference>
<accession>A0A1E7G020</accession>
<dbReference type="AlphaFoldDB" id="A0A1E7G020"/>
<dbReference type="Gene3D" id="3.40.120.10">
    <property type="entry name" value="Alpha-D-Glucose-1,6-Bisphosphate, subunit A, domain 3"/>
    <property type="match status" value="2"/>
</dbReference>
<keyword evidence="3" id="KW-0479">Metal-binding</keyword>
<keyword evidence="10" id="KW-1185">Reference proteome</keyword>
<protein>
    <submittedName>
        <fullName evidence="9">Putative membrane phosphoacetylglucosamine mutase</fullName>
    </submittedName>
</protein>
<feature type="domain" description="Phosphoacetylglucosamine mutase AMG1" evidence="8">
    <location>
        <begin position="411"/>
        <end position="555"/>
    </location>
</feature>
<evidence type="ECO:0000259" key="8">
    <source>
        <dbReference type="Pfam" id="PF21404"/>
    </source>
</evidence>
<dbReference type="InParanoid" id="A0A1E7G020"/>
<comment type="cofactor">
    <cofactor evidence="1">
        <name>Mg(2+)</name>
        <dbReference type="ChEBI" id="CHEBI:18420"/>
    </cofactor>
</comment>
<reference evidence="9 10" key="1">
    <citation type="submission" date="2016-09" db="EMBL/GenBank/DDBJ databases">
        <title>Extensive genetic diversity and differential bi-allelic expression allows diatom success in the polar Southern Ocean.</title>
        <authorList>
            <consortium name="DOE Joint Genome Institute"/>
            <person name="Mock T."/>
            <person name="Otillar R.P."/>
            <person name="Strauss J."/>
            <person name="Dupont C."/>
            <person name="Frickenhaus S."/>
            <person name="Maumus F."/>
            <person name="Mcmullan M."/>
            <person name="Sanges R."/>
            <person name="Schmutz J."/>
            <person name="Toseland A."/>
            <person name="Valas R."/>
            <person name="Veluchamy A."/>
            <person name="Ward B.J."/>
            <person name="Allen A."/>
            <person name="Barry K."/>
            <person name="Falciatore A."/>
            <person name="Ferrante M."/>
            <person name="Fortunato A.E."/>
            <person name="Gloeckner G."/>
            <person name="Gruber A."/>
            <person name="Hipkin R."/>
            <person name="Janech M."/>
            <person name="Kroth P."/>
            <person name="Leese F."/>
            <person name="Lindquist E."/>
            <person name="Lyon B.R."/>
            <person name="Martin J."/>
            <person name="Mayer C."/>
            <person name="Parker M."/>
            <person name="Quesneville H."/>
            <person name="Raymond J."/>
            <person name="Uhlig C."/>
            <person name="Valentin K.U."/>
            <person name="Worden A.Z."/>
            <person name="Armbrust E.V."/>
            <person name="Bowler C."/>
            <person name="Green B."/>
            <person name="Moulton V."/>
            <person name="Van Oosterhout C."/>
            <person name="Grigoriev I."/>
        </authorList>
    </citation>
    <scope>NUCLEOTIDE SEQUENCE [LARGE SCALE GENOMIC DNA]</scope>
    <source>
        <strain evidence="9 10">CCMP1102</strain>
    </source>
</reference>
<evidence type="ECO:0000256" key="5">
    <source>
        <dbReference type="ARBA" id="ARBA00023235"/>
    </source>
</evidence>
<feature type="domain" description="Alpha-D-phosphohexomutase alpha/beta/alpha" evidence="7">
    <location>
        <begin position="77"/>
        <end position="134"/>
    </location>
</feature>
<dbReference type="FunFam" id="3.30.310.50:FF:000003">
    <property type="entry name" value="Phosphoacetylglucosamine mutase"/>
    <property type="match status" value="1"/>
</dbReference>
<dbReference type="Gene3D" id="3.30.310.50">
    <property type="entry name" value="Alpha-D-phosphohexomutase, C-terminal domain"/>
    <property type="match status" value="1"/>
</dbReference>
<name>A0A1E7G020_9STRA</name>
<dbReference type="Pfam" id="PF21404">
    <property type="entry name" value="AMG1_III"/>
    <property type="match status" value="1"/>
</dbReference>
<dbReference type="GO" id="GO:0004610">
    <property type="term" value="F:phosphoacetylglucosamine mutase activity"/>
    <property type="evidence" value="ECO:0007669"/>
    <property type="project" value="TreeGrafter"/>
</dbReference>
<keyword evidence="5" id="KW-0413">Isomerase</keyword>
<comment type="similarity">
    <text evidence="2">Belongs to the phosphohexose mutase family.</text>
</comment>
<evidence type="ECO:0000313" key="9">
    <source>
        <dbReference type="EMBL" id="OEU23749.1"/>
    </source>
</evidence>
<dbReference type="PANTHER" id="PTHR45955">
    <property type="entry name" value="PHOSPHOACETYLGLUCOSAMINE MUTASE"/>
    <property type="match status" value="1"/>
</dbReference>
<dbReference type="KEGG" id="fcy:FRACYDRAFT_223740"/>
<dbReference type="Pfam" id="PF00408">
    <property type="entry name" value="PGM_PMM_IV"/>
    <property type="match status" value="1"/>
</dbReference>
<dbReference type="InterPro" id="IPR016055">
    <property type="entry name" value="A-D-PHexomutase_a/b/a-I/II/III"/>
</dbReference>
<evidence type="ECO:0000259" key="7">
    <source>
        <dbReference type="Pfam" id="PF02878"/>
    </source>
</evidence>
<proteinExistence type="inferred from homology"/>
<evidence type="ECO:0000256" key="4">
    <source>
        <dbReference type="ARBA" id="ARBA00022842"/>
    </source>
</evidence>
<dbReference type="OrthoDB" id="1928at2759"/>
<evidence type="ECO:0000256" key="1">
    <source>
        <dbReference type="ARBA" id="ARBA00001946"/>
    </source>
</evidence>
<dbReference type="SUPFAM" id="SSF53738">
    <property type="entry name" value="Phosphoglucomutase, first 3 domains"/>
    <property type="match status" value="1"/>
</dbReference>
<dbReference type="EMBL" id="KV784353">
    <property type="protein sequence ID" value="OEU23749.1"/>
    <property type="molecule type" value="Genomic_DNA"/>
</dbReference>
<evidence type="ECO:0000313" key="10">
    <source>
        <dbReference type="Proteomes" id="UP000095751"/>
    </source>
</evidence>
<keyword evidence="4" id="KW-0460">Magnesium</keyword>
<evidence type="ECO:0000256" key="3">
    <source>
        <dbReference type="ARBA" id="ARBA00022723"/>
    </source>
</evidence>
<dbReference type="InterPro" id="IPR049022">
    <property type="entry name" value="AMG1_III"/>
</dbReference>
<dbReference type="PANTHER" id="PTHR45955:SF1">
    <property type="entry name" value="PHOSPHOACETYLGLUCOSAMINE MUTASE"/>
    <property type="match status" value="1"/>
</dbReference>
<dbReference type="Pfam" id="PF02878">
    <property type="entry name" value="PGM_PMM_I"/>
    <property type="match status" value="1"/>
</dbReference>
<dbReference type="InterPro" id="IPR005844">
    <property type="entry name" value="A-D-PHexomutase_a/b/a-I"/>
</dbReference>